<reference evidence="1" key="1">
    <citation type="submission" date="2022-10" db="EMBL/GenBank/DDBJ databases">
        <title>The WGS of Solirubrobacter ginsenosidimutans DSM 21036.</title>
        <authorList>
            <person name="Jiang Z."/>
        </authorList>
    </citation>
    <scope>NUCLEOTIDE SEQUENCE</scope>
    <source>
        <strain evidence="1">DSM 21036</strain>
    </source>
</reference>
<dbReference type="Proteomes" id="UP001149140">
    <property type="component" value="Unassembled WGS sequence"/>
</dbReference>
<organism evidence="1 2">
    <name type="scientific">Solirubrobacter ginsenosidimutans</name>
    <dbReference type="NCBI Taxonomy" id="490573"/>
    <lineage>
        <taxon>Bacteria</taxon>
        <taxon>Bacillati</taxon>
        <taxon>Actinomycetota</taxon>
        <taxon>Thermoleophilia</taxon>
        <taxon>Solirubrobacterales</taxon>
        <taxon>Solirubrobacteraceae</taxon>
        <taxon>Solirubrobacter</taxon>
    </lineage>
</organism>
<accession>A0A9X3N502</accession>
<sequence length="134" mass="14988">MSRPVQVFDAPAPLEIDPSPWFDAGHVRIPLEYWSLLLDFAERLDPEAALRLSALSGTALTDEIPLVPDELKRDRAFLARVLDELEGVSPLIAEPDDEYPEAYPNAEIARMGRAALAVFDTALERGEPFRAWDE</sequence>
<evidence type="ECO:0000313" key="1">
    <source>
        <dbReference type="EMBL" id="MDA0167366.1"/>
    </source>
</evidence>
<dbReference type="EMBL" id="JAPDOD010000106">
    <property type="protein sequence ID" value="MDA0167366.1"/>
    <property type="molecule type" value="Genomic_DNA"/>
</dbReference>
<dbReference type="RefSeq" id="WP_270046656.1">
    <property type="nucleotide sequence ID" value="NZ_JAPDOD010000106.1"/>
</dbReference>
<keyword evidence="2" id="KW-1185">Reference proteome</keyword>
<name>A0A9X3N502_9ACTN</name>
<protein>
    <submittedName>
        <fullName evidence="1">Uncharacterized protein</fullName>
    </submittedName>
</protein>
<dbReference type="AlphaFoldDB" id="A0A9X3N502"/>
<comment type="caution">
    <text evidence="1">The sequence shown here is derived from an EMBL/GenBank/DDBJ whole genome shotgun (WGS) entry which is preliminary data.</text>
</comment>
<evidence type="ECO:0000313" key="2">
    <source>
        <dbReference type="Proteomes" id="UP001149140"/>
    </source>
</evidence>
<gene>
    <name evidence="1" type="ORF">OM076_44315</name>
</gene>
<proteinExistence type="predicted"/>